<dbReference type="Proteomes" id="UP000295087">
    <property type="component" value="Unassembled WGS sequence"/>
</dbReference>
<name>A0A4R6PUQ5_NOCIG</name>
<evidence type="ECO:0008006" key="3">
    <source>
        <dbReference type="Google" id="ProtNLM"/>
    </source>
</evidence>
<gene>
    <name evidence="1" type="ORF">DFR75_101184</name>
</gene>
<reference evidence="1 2" key="1">
    <citation type="submission" date="2019-03" db="EMBL/GenBank/DDBJ databases">
        <title>Genomic Encyclopedia of Type Strains, Phase IV (KMG-IV): sequencing the most valuable type-strain genomes for metagenomic binning, comparative biology and taxonomic classification.</title>
        <authorList>
            <person name="Goeker M."/>
        </authorList>
    </citation>
    <scope>NUCLEOTIDE SEQUENCE [LARGE SCALE GENOMIC DNA]</scope>
    <source>
        <strain evidence="1 2">DSM 44496</strain>
    </source>
</reference>
<sequence length="136" mass="15361">MSDGDGRERLHAEIAAFYAGFGQPEELHAAFRQAALLVPLTAEHRVFFLPFGGVDWLCTFTSVEEYARFIAARDRLDDATDLDQDYRYHWIFGRRLHDYLDTRDDPAGIAIDILGSAPMAFPPDLTEHATDGQGMR</sequence>
<evidence type="ECO:0000313" key="1">
    <source>
        <dbReference type="EMBL" id="TDP41086.1"/>
    </source>
</evidence>
<dbReference type="AlphaFoldDB" id="A0A4R6PUQ5"/>
<evidence type="ECO:0000313" key="2">
    <source>
        <dbReference type="Proteomes" id="UP000295087"/>
    </source>
</evidence>
<accession>A0A4R6PUQ5</accession>
<proteinExistence type="predicted"/>
<keyword evidence="2" id="KW-1185">Reference proteome</keyword>
<comment type="caution">
    <text evidence="1">The sequence shown here is derived from an EMBL/GenBank/DDBJ whole genome shotgun (WGS) entry which is preliminary data.</text>
</comment>
<organism evidence="1 2">
    <name type="scientific">Nocardia ignorata</name>
    <dbReference type="NCBI Taxonomy" id="145285"/>
    <lineage>
        <taxon>Bacteria</taxon>
        <taxon>Bacillati</taxon>
        <taxon>Actinomycetota</taxon>
        <taxon>Actinomycetes</taxon>
        <taxon>Mycobacteriales</taxon>
        <taxon>Nocardiaceae</taxon>
        <taxon>Nocardia</taxon>
    </lineage>
</organism>
<protein>
    <recommendedName>
        <fullName evidence="3">Type III secretion system (T3SS) SseB-like protein</fullName>
    </recommendedName>
</protein>
<dbReference type="EMBL" id="SNXK01000001">
    <property type="protein sequence ID" value="TDP41086.1"/>
    <property type="molecule type" value="Genomic_DNA"/>
</dbReference>
<dbReference type="RefSeq" id="WP_067492073.1">
    <property type="nucleotide sequence ID" value="NZ_JBHXPO010000001.1"/>
</dbReference>